<dbReference type="PANTHER" id="PTHR15837">
    <property type="entry name" value="RAN GUANINE NUCLEOTIDE RELEASE FACTOR"/>
    <property type="match status" value="1"/>
</dbReference>
<reference evidence="5 6" key="3">
    <citation type="submission" date="2017-10" db="EMBL/GenBank/DDBJ databases">
        <title>Consistent, comparative and evidence-based genome annotation and re-annotation for the closely-related species, Cryptosporidium parvum, C. hominis and C. tyzzeri.</title>
        <authorList>
            <person name="Baptista R.P."/>
            <person name="Li Y."/>
            <person name="Sateriale A."/>
            <person name="Striepen B."/>
            <person name="Kissinger J.C."/>
        </authorList>
    </citation>
    <scope>NUCLEOTIDE SEQUENCE [LARGE SCALE GENOMIC DNA]</scope>
    <source>
        <strain evidence="5">30976</strain>
    </source>
</reference>
<dbReference type="VEuPathDB" id="CryptoDB:GY17_00001199"/>
<dbReference type="VEuPathDB" id="CryptoDB:CHUDEA1_1940"/>
<dbReference type="EMBL" id="JTAI01000044">
    <property type="protein sequence ID" value="PPS97005.1"/>
    <property type="molecule type" value="Genomic_DNA"/>
</dbReference>
<dbReference type="GO" id="GO:0006606">
    <property type="term" value="P:protein import into nucleus"/>
    <property type="evidence" value="ECO:0007669"/>
    <property type="project" value="TreeGrafter"/>
</dbReference>
<evidence type="ECO:0000256" key="1">
    <source>
        <dbReference type="ARBA" id="ARBA00010307"/>
    </source>
</evidence>
<keyword evidence="6" id="KW-1185">Reference proteome</keyword>
<sequence>MEYTNRKLYGGAITLNIPKEFDDISNVRDIPDHQEVFVDEFSESSIIVEILDPIDFAGCRNVAEYYFMDISEFNSSLDTRIIYSEPLSTYSNDLEISKCFGNQKLDKRYPDGIRREELDLYLLVLRVVSKKADIVISFNNPTGCAAIKKSLHKNTDNRRHTEKEIREIMDEILRSFIIKDYNLFL</sequence>
<proteinExistence type="inferred from homology"/>
<name>A0A0S4TAD8_CRYHO</name>
<accession>A0A0S4TAD8</accession>
<dbReference type="PANTHER" id="PTHR15837:SF0">
    <property type="entry name" value="RAN GUANINE NUCLEOTIDE RELEASE FACTOR"/>
    <property type="match status" value="1"/>
</dbReference>
<dbReference type="Pfam" id="PF04603">
    <property type="entry name" value="Mog1"/>
    <property type="match status" value="1"/>
</dbReference>
<keyword evidence="3" id="KW-0653">Protein transport</keyword>
<protein>
    <submittedName>
        <fullName evidence="5">Ran-interacting Mog1 protein</fullName>
    </submittedName>
</protein>
<gene>
    <name evidence="4" type="ORF">CHUDEA1_1940</name>
    <name evidence="5" type="ORF">GY17_00001199</name>
</gene>
<reference evidence="4" key="2">
    <citation type="submission" date="2015-08" db="EMBL/GenBank/DDBJ databases">
        <authorList>
            <person name="Babu N.S."/>
            <person name="Beckwith C.J."/>
            <person name="Beseler K.G."/>
            <person name="Brison A."/>
            <person name="Carone J.V."/>
            <person name="Caskin T.P."/>
            <person name="Diamond M."/>
            <person name="Durham M.E."/>
            <person name="Foxe J.M."/>
            <person name="Go M."/>
            <person name="Henderson B.A."/>
            <person name="Jones I.B."/>
            <person name="McGettigan J.A."/>
            <person name="Micheletti S.J."/>
            <person name="Nasrallah M.E."/>
            <person name="Ortiz D."/>
            <person name="Piller C.R."/>
            <person name="Privatt S.R."/>
            <person name="Schneider S.L."/>
            <person name="Sharp S."/>
            <person name="Smith T.C."/>
            <person name="Stanton J.D."/>
            <person name="Ullery H.E."/>
            <person name="Wilson R.J."/>
            <person name="Serrano M.G."/>
            <person name="Buck G."/>
            <person name="Lee V."/>
            <person name="Wang Y."/>
            <person name="Carvalho R."/>
            <person name="Voegtly L."/>
            <person name="Shi R."/>
            <person name="Duckworth R."/>
            <person name="Johnson A."/>
            <person name="Loviza R."/>
            <person name="Walstead R."/>
            <person name="Shah Z."/>
            <person name="Kiflezghi M."/>
            <person name="Wade K."/>
            <person name="Ball S.L."/>
            <person name="Bradley K.W."/>
            <person name="Asai D.J."/>
            <person name="Bowman C.A."/>
            <person name="Russell D.A."/>
            <person name="Pope W.H."/>
            <person name="Jacobs-Sera D."/>
            <person name="Hendrix R.W."/>
            <person name="Hatfull G.F."/>
        </authorList>
    </citation>
    <scope>NUCLEOTIDE SEQUENCE [LARGE SCALE GENOMIC DNA]</scope>
</reference>
<dbReference type="GO" id="GO:0005085">
    <property type="term" value="F:guanyl-nucleotide exchange factor activity"/>
    <property type="evidence" value="ECO:0007669"/>
    <property type="project" value="TreeGrafter"/>
</dbReference>
<dbReference type="GO" id="GO:0031267">
    <property type="term" value="F:small GTPase binding"/>
    <property type="evidence" value="ECO:0007669"/>
    <property type="project" value="TreeGrafter"/>
</dbReference>
<dbReference type="EMBL" id="LN877947">
    <property type="protein sequence ID" value="CUV04136.1"/>
    <property type="molecule type" value="Genomic_DNA"/>
</dbReference>
<dbReference type="InterPro" id="IPR007681">
    <property type="entry name" value="Mog1"/>
</dbReference>
<dbReference type="Proteomes" id="UP001429100">
    <property type="component" value="Unassembled WGS sequence"/>
</dbReference>
<dbReference type="InterPro" id="IPR016123">
    <property type="entry name" value="Mog1/PsbP_a/b/a-sand"/>
</dbReference>
<evidence type="ECO:0000256" key="3">
    <source>
        <dbReference type="ARBA" id="ARBA00022927"/>
    </source>
</evidence>
<dbReference type="GO" id="GO:0005634">
    <property type="term" value="C:nucleus"/>
    <property type="evidence" value="ECO:0007669"/>
    <property type="project" value="TreeGrafter"/>
</dbReference>
<reference evidence="5 6" key="1">
    <citation type="submission" date="2014-11" db="EMBL/GenBank/DDBJ databases">
        <title>Comparative genomic analysis of Cryptosporidium hominis reveals occurrence of genetic recombination in virulent subtypes.</title>
        <authorList>
            <person name="Guo Y."/>
            <person name="Tang K."/>
            <person name="Frace M."/>
            <person name="Li N."/>
            <person name="Roellig D.M."/>
            <person name="Sammons S."/>
            <person name="Knipe K."/>
            <person name="Rowe L."/>
            <person name="Feng Y."/>
            <person name="Xiao L."/>
        </authorList>
    </citation>
    <scope>NUCLEOTIDE SEQUENCE [LARGE SCALE GENOMIC DNA]</scope>
    <source>
        <strain evidence="5">30976</strain>
    </source>
</reference>
<evidence type="ECO:0000313" key="5">
    <source>
        <dbReference type="EMBL" id="PPS97005.1"/>
    </source>
</evidence>
<dbReference type="AlphaFoldDB" id="A0A0S4TAD8"/>
<dbReference type="SUPFAM" id="SSF55724">
    <property type="entry name" value="Mog1p/PsbP-like"/>
    <property type="match status" value="1"/>
</dbReference>
<dbReference type="Proteomes" id="UP000199752">
    <property type="component" value="Chromosome 1"/>
</dbReference>
<dbReference type="VEuPathDB" id="CryptoDB:ChTU502y2012_305g0210"/>
<evidence type="ECO:0000256" key="2">
    <source>
        <dbReference type="ARBA" id="ARBA00022448"/>
    </source>
</evidence>
<keyword evidence="2" id="KW-0813">Transport</keyword>
<dbReference type="Gene3D" id="3.40.1000.10">
    <property type="entry name" value="Mog1/PsbP, alpha/beta/alpha sandwich"/>
    <property type="match status" value="1"/>
</dbReference>
<comment type="similarity">
    <text evidence="1">Belongs to the MOG1 family.</text>
</comment>
<evidence type="ECO:0000313" key="6">
    <source>
        <dbReference type="Proteomes" id="UP001429100"/>
    </source>
</evidence>
<organism evidence="4">
    <name type="scientific">Cryptosporidium hominis</name>
    <dbReference type="NCBI Taxonomy" id="237895"/>
    <lineage>
        <taxon>Eukaryota</taxon>
        <taxon>Sar</taxon>
        <taxon>Alveolata</taxon>
        <taxon>Apicomplexa</taxon>
        <taxon>Conoidasida</taxon>
        <taxon>Coccidia</taxon>
        <taxon>Eucoccidiorida</taxon>
        <taxon>Eimeriorina</taxon>
        <taxon>Cryptosporidiidae</taxon>
        <taxon>Cryptosporidium</taxon>
    </lineage>
</organism>
<dbReference type="OrthoDB" id="10255285at2759"/>
<evidence type="ECO:0000313" key="4">
    <source>
        <dbReference type="EMBL" id="CUV04136.1"/>
    </source>
</evidence>
<dbReference type="VEuPathDB" id="CryptoDB:Chro.10223"/>